<evidence type="ECO:0000256" key="2">
    <source>
        <dbReference type="ARBA" id="ARBA00022737"/>
    </source>
</evidence>
<dbReference type="PROSITE" id="PS00678">
    <property type="entry name" value="WD_REPEATS_1"/>
    <property type="match status" value="5"/>
</dbReference>
<dbReference type="AlphaFoldDB" id="A0A8J7AM70"/>
<dbReference type="InterPro" id="IPR001680">
    <property type="entry name" value="WD40_rpt"/>
</dbReference>
<gene>
    <name evidence="7" type="ORF">IQ241_05740</name>
</gene>
<dbReference type="SMART" id="SM00320">
    <property type="entry name" value="WD40"/>
    <property type="match status" value="13"/>
</dbReference>
<dbReference type="Pfam" id="PF26355">
    <property type="entry name" value="HTH_VMAP-M9"/>
    <property type="match status" value="1"/>
</dbReference>
<evidence type="ECO:0000259" key="5">
    <source>
        <dbReference type="Pfam" id="PF20703"/>
    </source>
</evidence>
<feature type="repeat" description="WD" evidence="3">
    <location>
        <begin position="626"/>
        <end position="652"/>
    </location>
</feature>
<proteinExistence type="predicted"/>
<accession>A0A8J7AM70</accession>
<dbReference type="PRINTS" id="PR00320">
    <property type="entry name" value="GPROTEINBRPT"/>
</dbReference>
<feature type="repeat" description="WD" evidence="3">
    <location>
        <begin position="825"/>
        <end position="866"/>
    </location>
</feature>
<dbReference type="CDD" id="cd00200">
    <property type="entry name" value="WD40"/>
    <property type="match status" value="2"/>
</dbReference>
<feature type="repeat" description="WD" evidence="3">
    <location>
        <begin position="699"/>
        <end position="740"/>
    </location>
</feature>
<feature type="domain" description="Novel STAND NTPase 1" evidence="5">
    <location>
        <begin position="110"/>
        <end position="263"/>
    </location>
</feature>
<dbReference type="SUPFAM" id="SSF52540">
    <property type="entry name" value="P-loop containing nucleoside triphosphate hydrolases"/>
    <property type="match status" value="1"/>
</dbReference>
<keyword evidence="8" id="KW-1185">Reference proteome</keyword>
<evidence type="ECO:0000313" key="7">
    <source>
        <dbReference type="EMBL" id="MBE9076801.1"/>
    </source>
</evidence>
<dbReference type="Gene3D" id="3.40.50.300">
    <property type="entry name" value="P-loop containing nucleotide triphosphate hydrolases"/>
    <property type="match status" value="1"/>
</dbReference>
<feature type="repeat" description="WD" evidence="3">
    <location>
        <begin position="741"/>
        <end position="782"/>
    </location>
</feature>
<dbReference type="InterPro" id="IPR036322">
    <property type="entry name" value="WD40_repeat_dom_sf"/>
</dbReference>
<dbReference type="InterPro" id="IPR058651">
    <property type="entry name" value="HTH_VMAP-M9"/>
</dbReference>
<dbReference type="PANTHER" id="PTHR19879">
    <property type="entry name" value="TRANSCRIPTION INITIATION FACTOR TFIID"/>
    <property type="match status" value="1"/>
</dbReference>
<feature type="repeat" description="WD" evidence="3">
    <location>
        <begin position="562"/>
        <end position="603"/>
    </location>
</feature>
<dbReference type="InterPro" id="IPR020472">
    <property type="entry name" value="WD40_PAC1"/>
</dbReference>
<protein>
    <submittedName>
        <fullName evidence="7">Uncharacterized protein</fullName>
    </submittedName>
</protein>
<feature type="repeat" description="WD" evidence="3">
    <location>
        <begin position="783"/>
        <end position="824"/>
    </location>
</feature>
<dbReference type="SUPFAM" id="SSF141571">
    <property type="entry name" value="Pentapeptide repeat-like"/>
    <property type="match status" value="1"/>
</dbReference>
<feature type="repeat" description="WD" evidence="3">
    <location>
        <begin position="909"/>
        <end position="956"/>
    </location>
</feature>
<dbReference type="EMBL" id="JADEXG010000009">
    <property type="protein sequence ID" value="MBE9076801.1"/>
    <property type="molecule type" value="Genomic_DNA"/>
</dbReference>
<organism evidence="7 8">
    <name type="scientific">Vasconcelosia minhoensis LEGE 07310</name>
    <dbReference type="NCBI Taxonomy" id="915328"/>
    <lineage>
        <taxon>Bacteria</taxon>
        <taxon>Bacillati</taxon>
        <taxon>Cyanobacteriota</taxon>
        <taxon>Cyanophyceae</taxon>
        <taxon>Nodosilineales</taxon>
        <taxon>Cymatolegaceae</taxon>
        <taxon>Vasconcelosia</taxon>
        <taxon>Vasconcelosia minhoensis</taxon>
    </lineage>
</organism>
<keyword evidence="2" id="KW-0677">Repeat</keyword>
<dbReference type="InterPro" id="IPR015943">
    <property type="entry name" value="WD40/YVTN_repeat-like_dom_sf"/>
</dbReference>
<dbReference type="SUPFAM" id="SSF50998">
    <property type="entry name" value="Quinoprotein alcohol dehydrogenase-like"/>
    <property type="match status" value="1"/>
</dbReference>
<dbReference type="PANTHER" id="PTHR19879:SF9">
    <property type="entry name" value="TRANSCRIPTION INITIATION FACTOR TFIID SUBUNIT 5"/>
    <property type="match status" value="1"/>
</dbReference>
<dbReference type="SUPFAM" id="SSF50978">
    <property type="entry name" value="WD40 repeat-like"/>
    <property type="match status" value="1"/>
</dbReference>
<feature type="repeat" description="WD" evidence="3">
    <location>
        <begin position="999"/>
        <end position="1040"/>
    </location>
</feature>
<name>A0A8J7AM70_9CYAN</name>
<dbReference type="RefSeq" id="WP_193905462.1">
    <property type="nucleotide sequence ID" value="NZ_JADEXG010000009.1"/>
</dbReference>
<feature type="compositionally biased region" description="Polar residues" evidence="4">
    <location>
        <begin position="86"/>
        <end position="101"/>
    </location>
</feature>
<dbReference type="PROSITE" id="PS50294">
    <property type="entry name" value="WD_REPEATS_REGION"/>
    <property type="match status" value="10"/>
</dbReference>
<dbReference type="Pfam" id="PF20703">
    <property type="entry name" value="nSTAND1"/>
    <property type="match status" value="1"/>
</dbReference>
<dbReference type="InterPro" id="IPR027417">
    <property type="entry name" value="P-loop_NTPase"/>
</dbReference>
<feature type="repeat" description="WD" evidence="3">
    <location>
        <begin position="1041"/>
        <end position="1082"/>
    </location>
</feature>
<dbReference type="InterPro" id="IPR019775">
    <property type="entry name" value="WD40_repeat_CS"/>
</dbReference>
<dbReference type="PRINTS" id="PR00364">
    <property type="entry name" value="DISEASERSIST"/>
</dbReference>
<dbReference type="Gene3D" id="2.130.10.10">
    <property type="entry name" value="YVTN repeat-like/Quinoprotein amine dehydrogenase"/>
    <property type="match status" value="6"/>
</dbReference>
<keyword evidence="1 3" id="KW-0853">WD repeat</keyword>
<feature type="region of interest" description="Disordered" evidence="4">
    <location>
        <begin position="85"/>
        <end position="106"/>
    </location>
</feature>
<feature type="repeat" description="WD" evidence="3">
    <location>
        <begin position="867"/>
        <end position="908"/>
    </location>
</feature>
<evidence type="ECO:0000259" key="6">
    <source>
        <dbReference type="Pfam" id="PF26355"/>
    </source>
</evidence>
<comment type="caution">
    <text evidence="7">The sequence shown here is derived from an EMBL/GenBank/DDBJ whole genome shotgun (WGS) entry which is preliminary data.</text>
</comment>
<reference evidence="7" key="1">
    <citation type="submission" date="2020-10" db="EMBL/GenBank/DDBJ databases">
        <authorList>
            <person name="Castelo-Branco R."/>
            <person name="Eusebio N."/>
            <person name="Adriana R."/>
            <person name="Vieira A."/>
            <person name="Brugerolle De Fraissinette N."/>
            <person name="Rezende De Castro R."/>
            <person name="Schneider M.P."/>
            <person name="Vasconcelos V."/>
            <person name="Leao P.N."/>
        </authorList>
    </citation>
    <scope>NUCLEOTIDE SEQUENCE</scope>
    <source>
        <strain evidence="7">LEGE 07310</strain>
    </source>
</reference>
<dbReference type="GO" id="GO:0043531">
    <property type="term" value="F:ADP binding"/>
    <property type="evidence" value="ECO:0007669"/>
    <property type="project" value="InterPro"/>
</dbReference>
<dbReference type="Pfam" id="PF00400">
    <property type="entry name" value="WD40"/>
    <property type="match status" value="13"/>
</dbReference>
<evidence type="ECO:0000313" key="8">
    <source>
        <dbReference type="Proteomes" id="UP000636505"/>
    </source>
</evidence>
<feature type="repeat" description="WD" evidence="3">
    <location>
        <begin position="957"/>
        <end position="998"/>
    </location>
</feature>
<dbReference type="InterPro" id="IPR049052">
    <property type="entry name" value="nSTAND1"/>
</dbReference>
<evidence type="ECO:0000256" key="1">
    <source>
        <dbReference type="ARBA" id="ARBA00022574"/>
    </source>
</evidence>
<sequence>MDIEEALALVEGAIERGRLTQVQKLVFRHAWEGLSYEAIARATGYDTGYIKDVGSKLWRCLSSGLGESVTKFNFQAVLKRHHQQKAAESTAPSSPDSTALSPGQDWGEAVDASHFYGRASELERLSQWITQEQCRLVAILGMGGVGKTSLSVRLAEQVQPEFQLLYWRSLRDTPPFDCFLAALLQFLAQGQNGALPESRSARLTLLIESLRTVRCLLVLDNFDALFEAGQPLGTYRAGYADYGELLQRVGESRHQSSLLITSREKPLEVSILQGEETRVRALQLRGLPPADAEPLLQAKGIRGADGAMHQLIERYQGNPLALKITATSICDLFGGNITSFLEQDIAVFNGICQLLKRQIERISTLEETVMYWLAINRAPVSIAELLADMAPSVSAPVLLEALESLRGRSLIEQTSQGFTQQPVMMEYVTGQLIERFCAELTHSLPNGPTPFLKRFALLKATAKDYIRKNQIHIIVAPLVTQAEAQAGSEGKLIDLIIQRIQYLQQAGPAGYAVGNLINLLTYLQVDLSDFDFSYCQIWQADFVKANLLNTDLTCAQVRRSVFAETFGGVSCTAYRSDGQWLATSDTSGEVQIWDVSSYQQITAFRVDAIWTWAAAFAPQSPLADADAAILATGGDDRLVKLWDASTGRCLRSLPGHTNTINAIAFHPQGKLLASCSQDATIRLWQLDDPHVETVPCQVLEGHQGRVWSAAFSPDGKLLVSGSEDCTLKRWNLESMECDRTFVGHQSWVKTVAISPDGQSVASGSFNGTLKLWDLSTGECLHSWPGHPATVTMLAFSPNGQLLASSSYDQTVKVWQVSTQQCVRTLREHGNRVWSVAFSPDGQQLASGSDDHATRLWDLKTGHCAKTWKGHTNGILSLSFKADGQWLATGHEDQTIKLWNPQSGEVVRTLRGHANRAWSVAFAPPTAAYETDTLLASGSGDRTVKLWNAETGQCLSTLQGHTAWVWSVAFHPYQPWLASCSLDRTIRLYAAQSEQCIQILEGHQDTVWTIRFSPDGRWLASGSYDQTVKLWDLSTGTCCHTFAGHTGPVVALAFRPDGRTLLSGGFDRAISVWDLETGQSAHTFQGHTELVSAIAFPPAEPSANSSAPQPVFWSGSFDETLNQWSLETQTCLNTCRTPRPYDGLKITGVSGLADAQKATLKALGATEESSPLSRIPIPIPEDSALKVSQHIGSRI</sequence>
<dbReference type="PROSITE" id="PS50082">
    <property type="entry name" value="WD_REPEATS_2"/>
    <property type="match status" value="12"/>
</dbReference>
<evidence type="ECO:0000256" key="3">
    <source>
        <dbReference type="PROSITE-ProRule" id="PRU00221"/>
    </source>
</evidence>
<dbReference type="InterPro" id="IPR011047">
    <property type="entry name" value="Quinoprotein_ADH-like_sf"/>
</dbReference>
<feature type="domain" description="vWA-MoxR associated protein N-terminal HTH" evidence="6">
    <location>
        <begin position="1"/>
        <end position="81"/>
    </location>
</feature>
<dbReference type="Proteomes" id="UP000636505">
    <property type="component" value="Unassembled WGS sequence"/>
</dbReference>
<feature type="repeat" description="WD" evidence="3">
    <location>
        <begin position="653"/>
        <end position="694"/>
    </location>
</feature>
<evidence type="ECO:0000256" key="4">
    <source>
        <dbReference type="SAM" id="MobiDB-lite"/>
    </source>
</evidence>